<dbReference type="Proteomes" id="UP000002051">
    <property type="component" value="Unassembled WGS sequence"/>
</dbReference>
<reference evidence="4" key="3">
    <citation type="submission" date="2015-04" db="UniProtKB">
        <authorList>
            <consortium name="EnsemblPlants"/>
        </authorList>
    </citation>
    <scope>IDENTIFICATION</scope>
    <source>
        <strain evidence="4">cv. Jemalong A17</strain>
    </source>
</reference>
<dbReference type="HOGENOM" id="CLU_027176_1_4_1"/>
<dbReference type="PANTHER" id="PTHR31672">
    <property type="entry name" value="BNACNNG10540D PROTEIN"/>
    <property type="match status" value="1"/>
</dbReference>
<proteinExistence type="predicted"/>
<feature type="domain" description="F-box" evidence="1">
    <location>
        <begin position="5"/>
        <end position="34"/>
    </location>
</feature>
<feature type="domain" description="F-box associated beta-propeller type 1" evidence="2">
    <location>
        <begin position="131"/>
        <end position="291"/>
    </location>
</feature>
<dbReference type="SUPFAM" id="SSF81383">
    <property type="entry name" value="F-box domain"/>
    <property type="match status" value="1"/>
</dbReference>
<protein>
    <submittedName>
        <fullName evidence="3">F-box protein interaction domain protein</fullName>
    </submittedName>
</protein>
<organism evidence="3 5">
    <name type="scientific">Medicago truncatula</name>
    <name type="common">Barrel medic</name>
    <name type="synonym">Medicago tribuloides</name>
    <dbReference type="NCBI Taxonomy" id="3880"/>
    <lineage>
        <taxon>Eukaryota</taxon>
        <taxon>Viridiplantae</taxon>
        <taxon>Streptophyta</taxon>
        <taxon>Embryophyta</taxon>
        <taxon>Tracheophyta</taxon>
        <taxon>Spermatophyta</taxon>
        <taxon>Magnoliopsida</taxon>
        <taxon>eudicotyledons</taxon>
        <taxon>Gunneridae</taxon>
        <taxon>Pentapetalae</taxon>
        <taxon>rosids</taxon>
        <taxon>fabids</taxon>
        <taxon>Fabales</taxon>
        <taxon>Fabaceae</taxon>
        <taxon>Papilionoideae</taxon>
        <taxon>50 kb inversion clade</taxon>
        <taxon>NPAAA clade</taxon>
        <taxon>Hologalegina</taxon>
        <taxon>IRL clade</taxon>
        <taxon>Trifolieae</taxon>
        <taxon>Medicago</taxon>
    </lineage>
</organism>
<reference evidence="3 5" key="2">
    <citation type="journal article" date="2014" name="BMC Genomics">
        <title>An improved genome release (version Mt4.0) for the model legume Medicago truncatula.</title>
        <authorList>
            <person name="Tang H."/>
            <person name="Krishnakumar V."/>
            <person name="Bidwell S."/>
            <person name="Rosen B."/>
            <person name="Chan A."/>
            <person name="Zhou S."/>
            <person name="Gentzbittel L."/>
            <person name="Childs K.L."/>
            <person name="Yandell M."/>
            <person name="Gundlach H."/>
            <person name="Mayer K.F."/>
            <person name="Schwartz D.C."/>
            <person name="Town C.D."/>
        </authorList>
    </citation>
    <scope>GENOME REANNOTATION</scope>
    <source>
        <strain evidence="3">A17</strain>
        <strain evidence="4 5">cv. Jemalong A17</strain>
    </source>
</reference>
<evidence type="ECO:0000313" key="5">
    <source>
        <dbReference type="Proteomes" id="UP000002051"/>
    </source>
</evidence>
<reference evidence="3 5" key="1">
    <citation type="journal article" date="2011" name="Nature">
        <title>The Medicago genome provides insight into the evolution of rhizobial symbioses.</title>
        <authorList>
            <person name="Young N.D."/>
            <person name="Debelle F."/>
            <person name="Oldroyd G.E."/>
            <person name="Geurts R."/>
            <person name="Cannon S.B."/>
            <person name="Udvardi M.K."/>
            <person name="Benedito V.A."/>
            <person name="Mayer K.F."/>
            <person name="Gouzy J."/>
            <person name="Schoof H."/>
            <person name="Van de Peer Y."/>
            <person name="Proost S."/>
            <person name="Cook D.R."/>
            <person name="Meyers B.C."/>
            <person name="Spannagl M."/>
            <person name="Cheung F."/>
            <person name="De Mita S."/>
            <person name="Krishnakumar V."/>
            <person name="Gundlach H."/>
            <person name="Zhou S."/>
            <person name="Mudge J."/>
            <person name="Bharti A.K."/>
            <person name="Murray J.D."/>
            <person name="Naoumkina M.A."/>
            <person name="Rosen B."/>
            <person name="Silverstein K.A."/>
            <person name="Tang H."/>
            <person name="Rombauts S."/>
            <person name="Zhao P.X."/>
            <person name="Zhou P."/>
            <person name="Barbe V."/>
            <person name="Bardou P."/>
            <person name="Bechner M."/>
            <person name="Bellec A."/>
            <person name="Berger A."/>
            <person name="Berges H."/>
            <person name="Bidwell S."/>
            <person name="Bisseling T."/>
            <person name="Choisne N."/>
            <person name="Couloux A."/>
            <person name="Denny R."/>
            <person name="Deshpande S."/>
            <person name="Dai X."/>
            <person name="Doyle J.J."/>
            <person name="Dudez A.M."/>
            <person name="Farmer A.D."/>
            <person name="Fouteau S."/>
            <person name="Franken C."/>
            <person name="Gibelin C."/>
            <person name="Gish J."/>
            <person name="Goldstein S."/>
            <person name="Gonzalez A.J."/>
            <person name="Green P.J."/>
            <person name="Hallab A."/>
            <person name="Hartog M."/>
            <person name="Hua A."/>
            <person name="Humphray S.J."/>
            <person name="Jeong D.H."/>
            <person name="Jing Y."/>
            <person name="Jocker A."/>
            <person name="Kenton S.M."/>
            <person name="Kim D.J."/>
            <person name="Klee K."/>
            <person name="Lai H."/>
            <person name="Lang C."/>
            <person name="Lin S."/>
            <person name="Macmil S.L."/>
            <person name="Magdelenat G."/>
            <person name="Matthews L."/>
            <person name="McCorrison J."/>
            <person name="Monaghan E.L."/>
            <person name="Mun J.H."/>
            <person name="Najar F.Z."/>
            <person name="Nicholson C."/>
            <person name="Noirot C."/>
            <person name="O'Bleness M."/>
            <person name="Paule C.R."/>
            <person name="Poulain J."/>
            <person name="Prion F."/>
            <person name="Qin B."/>
            <person name="Qu C."/>
            <person name="Retzel E.F."/>
            <person name="Riddle C."/>
            <person name="Sallet E."/>
            <person name="Samain S."/>
            <person name="Samson N."/>
            <person name="Sanders I."/>
            <person name="Saurat O."/>
            <person name="Scarpelli C."/>
            <person name="Schiex T."/>
            <person name="Segurens B."/>
            <person name="Severin A.J."/>
            <person name="Sherrier D.J."/>
            <person name="Shi R."/>
            <person name="Sims S."/>
            <person name="Singer S.R."/>
            <person name="Sinharoy S."/>
            <person name="Sterck L."/>
            <person name="Viollet A."/>
            <person name="Wang B.B."/>
            <person name="Wang K."/>
            <person name="Wang M."/>
            <person name="Wang X."/>
            <person name="Warfsmann J."/>
            <person name="Weissenbach J."/>
            <person name="White D.D."/>
            <person name="White J.D."/>
            <person name="Wiley G.B."/>
            <person name="Wincker P."/>
            <person name="Xing Y."/>
            <person name="Yang L."/>
            <person name="Yao Z."/>
            <person name="Ying F."/>
            <person name="Zhai J."/>
            <person name="Zhou L."/>
            <person name="Zuber A."/>
            <person name="Denarie J."/>
            <person name="Dixon R.A."/>
            <person name="May G.D."/>
            <person name="Schwartz D.C."/>
            <person name="Rogers J."/>
            <person name="Quetier F."/>
            <person name="Town C.D."/>
            <person name="Roe B.A."/>
        </authorList>
    </citation>
    <scope>NUCLEOTIDE SEQUENCE [LARGE SCALE GENOMIC DNA]</scope>
    <source>
        <strain evidence="3">A17</strain>
        <strain evidence="4 5">cv. Jemalong A17</strain>
    </source>
</reference>
<dbReference type="InterPro" id="IPR001810">
    <property type="entry name" value="F-box_dom"/>
</dbReference>
<dbReference type="InterPro" id="IPR017451">
    <property type="entry name" value="F-box-assoc_interact_dom"/>
</dbReference>
<dbReference type="EMBL" id="CM001217">
    <property type="protein sequence ID" value="KEH43734.1"/>
    <property type="molecule type" value="Genomic_DNA"/>
</dbReference>
<sequence>MDYTNVIDRLPVKFLLQLRCICKSWNSLISIDPKFAKNHLRMSTKHRHLITTSWTPPKELRVMSYPLDSVPIQSIFTSKATQLDYSPSIPSYWDARIASCDGLLFSAINKRQTVLWNPCIRKKSKEFTLFRNSIRRCKTQVKVHTLGTDSWSRIKDLPAMTPYYGHMGIFISGTVNWLTYYDSNDLSTIVSLHLGKESYQEIPLPDYGNFDMLTLGVMRECLCIFSRKSSHSSLDVWLMKEYGYKEESCIKLICLSYFGDSGYFFTKILYTSEDDKHVLLVFKEKENLKWVVYDSKNDI</sequence>
<dbReference type="InterPro" id="IPR050796">
    <property type="entry name" value="SCF_F-box_component"/>
</dbReference>
<dbReference type="NCBIfam" id="TIGR01640">
    <property type="entry name" value="F_box_assoc_1"/>
    <property type="match status" value="1"/>
</dbReference>
<dbReference type="InterPro" id="IPR036047">
    <property type="entry name" value="F-box-like_dom_sf"/>
</dbReference>
<dbReference type="EnsemblPlants" id="KEH43734">
    <property type="protein sequence ID" value="KEH43734"/>
    <property type="gene ID" value="MTR_1g100763"/>
</dbReference>
<evidence type="ECO:0000313" key="3">
    <source>
        <dbReference type="EMBL" id="KEH43734.1"/>
    </source>
</evidence>
<name>A0A072VNY4_MEDTR</name>
<keyword evidence="5" id="KW-1185">Reference proteome</keyword>
<evidence type="ECO:0000313" key="4">
    <source>
        <dbReference type="EnsemblPlants" id="KEH43734"/>
    </source>
</evidence>
<evidence type="ECO:0000259" key="2">
    <source>
        <dbReference type="Pfam" id="PF07734"/>
    </source>
</evidence>
<dbReference type="PANTHER" id="PTHR31672:SF13">
    <property type="entry name" value="F-BOX PROTEIN CPR30-LIKE"/>
    <property type="match status" value="1"/>
</dbReference>
<accession>A0A072VNY4</accession>
<dbReference type="InterPro" id="IPR006527">
    <property type="entry name" value="F-box-assoc_dom_typ1"/>
</dbReference>
<gene>
    <name evidence="3" type="ordered locus">MTR_1g100763</name>
</gene>
<dbReference type="Pfam" id="PF07734">
    <property type="entry name" value="FBA_1"/>
    <property type="match status" value="1"/>
</dbReference>
<dbReference type="AlphaFoldDB" id="A0A072VNY4"/>
<evidence type="ECO:0000259" key="1">
    <source>
        <dbReference type="Pfam" id="PF00646"/>
    </source>
</evidence>
<dbReference type="Pfam" id="PF00646">
    <property type="entry name" value="F-box"/>
    <property type="match status" value="1"/>
</dbReference>